<dbReference type="EMBL" id="VTPC01069420">
    <property type="protein sequence ID" value="KAF2889223.1"/>
    <property type="molecule type" value="Genomic_DNA"/>
</dbReference>
<gene>
    <name evidence="3" type="ORF">ILUMI_16950</name>
</gene>
<organism evidence="3 4">
    <name type="scientific">Ignelater luminosus</name>
    <name type="common">Cucubano</name>
    <name type="synonym">Pyrophorus luminosus</name>
    <dbReference type="NCBI Taxonomy" id="2038154"/>
    <lineage>
        <taxon>Eukaryota</taxon>
        <taxon>Metazoa</taxon>
        <taxon>Ecdysozoa</taxon>
        <taxon>Arthropoda</taxon>
        <taxon>Hexapoda</taxon>
        <taxon>Insecta</taxon>
        <taxon>Pterygota</taxon>
        <taxon>Neoptera</taxon>
        <taxon>Endopterygota</taxon>
        <taxon>Coleoptera</taxon>
        <taxon>Polyphaga</taxon>
        <taxon>Elateriformia</taxon>
        <taxon>Elateroidea</taxon>
        <taxon>Elateridae</taxon>
        <taxon>Agrypninae</taxon>
        <taxon>Pyrophorini</taxon>
        <taxon>Ignelater</taxon>
    </lineage>
</organism>
<dbReference type="Proteomes" id="UP000801492">
    <property type="component" value="Unassembled WGS sequence"/>
</dbReference>
<dbReference type="Pfam" id="PF21787">
    <property type="entry name" value="TNP-like_RNaseH_N"/>
    <property type="match status" value="1"/>
</dbReference>
<feature type="domain" description="Transposable element P transposase-like GTP-binding insertion" evidence="2">
    <location>
        <begin position="148"/>
        <end position="208"/>
    </location>
</feature>
<evidence type="ECO:0000259" key="1">
    <source>
        <dbReference type="Pfam" id="PF21787"/>
    </source>
</evidence>
<dbReference type="InterPro" id="IPR048365">
    <property type="entry name" value="TNP-like_RNaseH_N"/>
</dbReference>
<dbReference type="AlphaFoldDB" id="A0A8K0CKS8"/>
<evidence type="ECO:0008006" key="5">
    <source>
        <dbReference type="Google" id="ProtNLM"/>
    </source>
</evidence>
<name>A0A8K0CKS8_IGNLU</name>
<evidence type="ECO:0000259" key="2">
    <source>
        <dbReference type="Pfam" id="PF21788"/>
    </source>
</evidence>
<feature type="non-terminal residue" evidence="3">
    <location>
        <position position="1"/>
    </location>
</feature>
<protein>
    <recommendedName>
        <fullName evidence="5">Transposase</fullName>
    </recommendedName>
</protein>
<dbReference type="OrthoDB" id="10070386at2759"/>
<evidence type="ECO:0000313" key="4">
    <source>
        <dbReference type="Proteomes" id="UP000801492"/>
    </source>
</evidence>
<dbReference type="Pfam" id="PF21788">
    <property type="entry name" value="TNP-like_GBD"/>
    <property type="match status" value="1"/>
</dbReference>
<evidence type="ECO:0000313" key="3">
    <source>
        <dbReference type="EMBL" id="KAF2889223.1"/>
    </source>
</evidence>
<reference evidence="3" key="1">
    <citation type="submission" date="2019-08" db="EMBL/GenBank/DDBJ databases">
        <title>The genome of the North American firefly Photinus pyralis.</title>
        <authorList>
            <consortium name="Photinus pyralis genome working group"/>
            <person name="Fallon T.R."/>
            <person name="Sander Lower S.E."/>
            <person name="Weng J.-K."/>
        </authorList>
    </citation>
    <scope>NUCLEOTIDE SEQUENCE</scope>
    <source>
        <strain evidence="3">TRF0915ILg1</strain>
        <tissue evidence="3">Whole body</tissue>
    </source>
</reference>
<accession>A0A8K0CKS8</accession>
<comment type="caution">
    <text evidence="3">The sequence shown here is derived from an EMBL/GenBank/DDBJ whole genome shotgun (WGS) entry which is preliminary data.</text>
</comment>
<feature type="domain" description="Transposable element P transposase-like RNase H" evidence="1">
    <location>
        <begin position="4"/>
        <end position="122"/>
    </location>
</feature>
<sequence length="209" mass="23744">MQVKQDKNVILNLVMDEMSIRELVEYSNGRYYGYVHLGMGSEHDGDHDNKDEAKSAFVFMGVSLGSYWKLPLGYFLIKSLTGPERANLLKKCFQLIEESGAQCRSITFDGAAVNIAMCNEFGSQYQFPDLKPSFQFNNMEVHTFWDACHMYIESIEKLQAREGLRAGTKLTARHINFQNEKMKVSLALQTLSRSVSSALLFCKELNIEG</sequence>
<keyword evidence="4" id="KW-1185">Reference proteome</keyword>
<dbReference type="InterPro" id="IPR048366">
    <property type="entry name" value="TNP-like_GBD"/>
</dbReference>
<proteinExistence type="predicted"/>